<comment type="caution">
    <text evidence="1">The sequence shown here is derived from an EMBL/GenBank/DDBJ whole genome shotgun (WGS) entry which is preliminary data.</text>
</comment>
<reference evidence="1" key="1">
    <citation type="submission" date="2021-05" db="EMBL/GenBank/DDBJ databases">
        <authorList>
            <person name="Pietrasiak N."/>
            <person name="Ward R."/>
            <person name="Stajich J.E."/>
            <person name="Kurbessoian T."/>
        </authorList>
    </citation>
    <scope>NUCLEOTIDE SEQUENCE</scope>
    <source>
        <strain evidence="1">UHER 2000/2452</strain>
    </source>
</reference>
<accession>A0A951Q982</accession>
<evidence type="ECO:0000313" key="1">
    <source>
        <dbReference type="EMBL" id="MBW4657555.1"/>
    </source>
</evidence>
<name>A0A951Q982_9CYAN</name>
<proteinExistence type="predicted"/>
<protein>
    <submittedName>
        <fullName evidence="1">(2Fe-2S) ferredoxin domain-containing protein</fullName>
    </submittedName>
</protein>
<evidence type="ECO:0000313" key="2">
    <source>
        <dbReference type="Proteomes" id="UP000757435"/>
    </source>
</evidence>
<dbReference type="EMBL" id="JAHHHD010000002">
    <property type="protein sequence ID" value="MBW4657555.1"/>
    <property type="molecule type" value="Genomic_DNA"/>
</dbReference>
<dbReference type="Proteomes" id="UP000757435">
    <property type="component" value="Unassembled WGS sequence"/>
</dbReference>
<dbReference type="CDD" id="cd02980">
    <property type="entry name" value="TRX_Fd_family"/>
    <property type="match status" value="1"/>
</dbReference>
<reference evidence="1" key="2">
    <citation type="journal article" date="2022" name="Microbiol. Resour. Announc.">
        <title>Metagenome Sequencing to Explore Phylogenomics of Terrestrial Cyanobacteria.</title>
        <authorList>
            <person name="Ward R.D."/>
            <person name="Stajich J.E."/>
            <person name="Johansen J.R."/>
            <person name="Huntemann M."/>
            <person name="Clum A."/>
            <person name="Foster B."/>
            <person name="Foster B."/>
            <person name="Roux S."/>
            <person name="Palaniappan K."/>
            <person name="Varghese N."/>
            <person name="Mukherjee S."/>
            <person name="Reddy T.B.K."/>
            <person name="Daum C."/>
            <person name="Copeland A."/>
            <person name="Chen I.A."/>
            <person name="Ivanova N.N."/>
            <person name="Kyrpides N.C."/>
            <person name="Shapiro N."/>
            <person name="Eloe-Fadrosh E.A."/>
            <person name="Pietrasiak N."/>
        </authorList>
    </citation>
    <scope>NUCLEOTIDE SEQUENCE</scope>
    <source>
        <strain evidence="1">UHER 2000/2452</strain>
    </source>
</reference>
<dbReference type="InterPro" id="IPR036249">
    <property type="entry name" value="Thioredoxin-like_sf"/>
</dbReference>
<dbReference type="AlphaFoldDB" id="A0A951Q982"/>
<dbReference type="Gene3D" id="3.40.30.10">
    <property type="entry name" value="Glutaredoxin"/>
    <property type="match status" value="1"/>
</dbReference>
<sequence length="107" mass="12033">MTDSPQFLKPLQRRCVLVCQHRSCLRNGSAEVLAAFQATVPNGVFASGSECMGQCASGTTVHIMPDNFWYCRIKPSDVPTIVQQHLWSDRPVESLLHPRFHPPAEWL</sequence>
<gene>
    <name evidence="1" type="ORF">KME15_02680</name>
</gene>
<organism evidence="1 2">
    <name type="scientific">Drouetiella hepatica Uher 2000/2452</name>
    <dbReference type="NCBI Taxonomy" id="904376"/>
    <lineage>
        <taxon>Bacteria</taxon>
        <taxon>Bacillati</taxon>
        <taxon>Cyanobacteriota</taxon>
        <taxon>Cyanophyceae</taxon>
        <taxon>Oculatellales</taxon>
        <taxon>Oculatellaceae</taxon>
        <taxon>Drouetiella</taxon>
    </lineage>
</organism>
<dbReference type="SUPFAM" id="SSF52833">
    <property type="entry name" value="Thioredoxin-like"/>
    <property type="match status" value="1"/>
</dbReference>